<proteinExistence type="predicted"/>
<dbReference type="NCBIfam" id="TIGR00762">
    <property type="entry name" value="DegV"/>
    <property type="match status" value="1"/>
</dbReference>
<reference evidence="3" key="1">
    <citation type="journal article" date="2021" name="PeerJ">
        <title>Extensive microbial diversity within the chicken gut microbiome revealed by metagenomics and culture.</title>
        <authorList>
            <person name="Gilroy R."/>
            <person name="Ravi A."/>
            <person name="Getino M."/>
            <person name="Pursley I."/>
            <person name="Horton D.L."/>
            <person name="Alikhan N.F."/>
            <person name="Baker D."/>
            <person name="Gharbi K."/>
            <person name="Hall N."/>
            <person name="Watson M."/>
            <person name="Adriaenssens E.M."/>
            <person name="Foster-Nyarko E."/>
            <person name="Jarju S."/>
            <person name="Secka A."/>
            <person name="Antonio M."/>
            <person name="Oren A."/>
            <person name="Chaudhuri R.R."/>
            <person name="La Ragione R."/>
            <person name="Hildebrand F."/>
            <person name="Pallen M.J."/>
        </authorList>
    </citation>
    <scope>NUCLEOTIDE SEQUENCE</scope>
    <source>
        <strain evidence="3">6019</strain>
    </source>
</reference>
<accession>A0A921DYW8</accession>
<dbReference type="PANTHER" id="PTHR33434:SF3">
    <property type="entry name" value="DEGV DOMAIN-CONTAINING PROTEIN YITS"/>
    <property type="match status" value="1"/>
</dbReference>
<dbReference type="EMBL" id="DYYI01000110">
    <property type="protein sequence ID" value="HJE20613.1"/>
    <property type="molecule type" value="Genomic_DNA"/>
</dbReference>
<dbReference type="SUPFAM" id="SSF82549">
    <property type="entry name" value="DAK1/DegV-like"/>
    <property type="match status" value="1"/>
</dbReference>
<dbReference type="Pfam" id="PF02645">
    <property type="entry name" value="DegV"/>
    <property type="match status" value="1"/>
</dbReference>
<dbReference type="Gene3D" id="3.30.1180.10">
    <property type="match status" value="1"/>
</dbReference>
<protein>
    <submittedName>
        <fullName evidence="3">DegV family protein</fullName>
    </submittedName>
</protein>
<dbReference type="Gene3D" id="3.40.50.10440">
    <property type="entry name" value="Dihydroxyacetone kinase, domain 1"/>
    <property type="match status" value="1"/>
</dbReference>
<organism evidence="3 4">
    <name type="scientific">Aliicoccus persicus</name>
    <dbReference type="NCBI Taxonomy" id="930138"/>
    <lineage>
        <taxon>Bacteria</taxon>
        <taxon>Bacillati</taxon>
        <taxon>Bacillota</taxon>
        <taxon>Bacilli</taxon>
        <taxon>Bacillales</taxon>
        <taxon>Staphylococcaceae</taxon>
        <taxon>Aliicoccus</taxon>
    </lineage>
</organism>
<evidence type="ECO:0000313" key="4">
    <source>
        <dbReference type="Proteomes" id="UP000763505"/>
    </source>
</evidence>
<name>A0A921DYW8_9STAP</name>
<dbReference type="Gene3D" id="2.20.28.50">
    <property type="entry name" value="degv family protein"/>
    <property type="match status" value="1"/>
</dbReference>
<sequence>MILVADSCSDIKSEDLKKRNIEVVRLSITIDDVEYTDQIDITSEEVLQKITEGHRPLTSQVNPDEFESLFRELLERDNEILYIAFSSGLSGTYQSSVIARDVVLEDFPDAKIEILDSLSASYGLGYTVERASDLVNAGESFDTVVSATKEMLTKIRHLFTVSDLDYLAKGGRLSKGSAFLGGLLNIRPLLNVEEGKLVPIEKHRGEKKVLKSMIDKVKDEGASEKAYIAHANALDTAEKLKELLLAETNIDEVQIELIGPTIASHTGNGTVALFYYKQ</sequence>
<dbReference type="InterPro" id="IPR043168">
    <property type="entry name" value="DegV_C"/>
</dbReference>
<gene>
    <name evidence="3" type="ORF">K8V35_09690</name>
</gene>
<comment type="caution">
    <text evidence="3">The sequence shown here is derived from an EMBL/GenBank/DDBJ whole genome shotgun (WGS) entry which is preliminary data.</text>
</comment>
<reference evidence="3" key="2">
    <citation type="submission" date="2021-09" db="EMBL/GenBank/DDBJ databases">
        <authorList>
            <person name="Gilroy R."/>
        </authorList>
    </citation>
    <scope>NUCLEOTIDE SEQUENCE</scope>
    <source>
        <strain evidence="3">6019</strain>
    </source>
</reference>
<evidence type="ECO:0000313" key="3">
    <source>
        <dbReference type="EMBL" id="HJE20613.1"/>
    </source>
</evidence>
<evidence type="ECO:0000256" key="1">
    <source>
        <dbReference type="ARBA" id="ARBA00003238"/>
    </source>
</evidence>
<comment type="function">
    <text evidence="1">May bind long-chain fatty acids, such as palmitate, and may play a role in lipid transport or fatty acid metabolism.</text>
</comment>
<keyword evidence="2" id="KW-0446">Lipid-binding</keyword>
<dbReference type="AlphaFoldDB" id="A0A921DYW8"/>
<dbReference type="GO" id="GO:0008289">
    <property type="term" value="F:lipid binding"/>
    <property type="evidence" value="ECO:0007669"/>
    <property type="project" value="UniProtKB-KW"/>
</dbReference>
<evidence type="ECO:0000256" key="2">
    <source>
        <dbReference type="ARBA" id="ARBA00023121"/>
    </source>
</evidence>
<dbReference type="PROSITE" id="PS51482">
    <property type="entry name" value="DEGV"/>
    <property type="match status" value="1"/>
</dbReference>
<dbReference type="PANTHER" id="PTHR33434">
    <property type="entry name" value="DEGV DOMAIN-CONTAINING PROTEIN DR_1986-RELATED"/>
    <property type="match status" value="1"/>
</dbReference>
<dbReference type="InterPro" id="IPR050270">
    <property type="entry name" value="DegV_domain_contain"/>
</dbReference>
<dbReference type="InterPro" id="IPR003797">
    <property type="entry name" value="DegV"/>
</dbReference>
<dbReference type="Proteomes" id="UP000763505">
    <property type="component" value="Unassembled WGS sequence"/>
</dbReference>